<sequence precursor="true">MAPKSKLTVLLASIPFITLIFAIPFVNRLEPMIWGMPFLLWWIVVNVLLTPLWLGLAHIHEKNLSGRAGARSDAKRGVGK</sequence>
<gene>
    <name evidence="2" type="ORF">TcarDRAFT_1107</name>
</gene>
<dbReference type="Proteomes" id="UP000005139">
    <property type="component" value="Unassembled WGS sequence"/>
</dbReference>
<keyword evidence="1" id="KW-0812">Transmembrane</keyword>
<reference evidence="2 3" key="2">
    <citation type="submission" date="2007-01" db="EMBL/GenBank/DDBJ databases">
        <title>Sequencing of the draft genome and assembly of Thermosinus carboxydivorans Nor1.</title>
        <authorList>
            <consortium name="US DOE Joint Genome Institute (JGI-PGF)"/>
            <person name="Copeland A."/>
            <person name="Lucas S."/>
            <person name="Lapidus A."/>
            <person name="Barry K."/>
            <person name="Glavina del Rio T."/>
            <person name="Dalin E."/>
            <person name="Tice H."/>
            <person name="Bruce D."/>
            <person name="Pitluck S."/>
            <person name="Richardson P."/>
        </authorList>
    </citation>
    <scope>NUCLEOTIDE SEQUENCE [LARGE SCALE GENOMIC DNA]</scope>
    <source>
        <strain evidence="2 3">Nor1</strain>
    </source>
</reference>
<proteinExistence type="predicted"/>
<dbReference type="Pfam" id="PF11755">
    <property type="entry name" value="DUF3311"/>
    <property type="match status" value="1"/>
</dbReference>
<keyword evidence="3" id="KW-1185">Reference proteome</keyword>
<accession>A1HQW8</accession>
<protein>
    <recommendedName>
        <fullName evidence="4">DUF3311 domain-containing protein</fullName>
    </recommendedName>
</protein>
<evidence type="ECO:0008006" key="4">
    <source>
        <dbReference type="Google" id="ProtNLM"/>
    </source>
</evidence>
<keyword evidence="1" id="KW-0472">Membrane</keyword>
<comment type="caution">
    <text evidence="2">The sequence shown here is derived from an EMBL/GenBank/DDBJ whole genome shotgun (WGS) entry which is preliminary data.</text>
</comment>
<keyword evidence="1" id="KW-1133">Transmembrane helix</keyword>
<dbReference type="RefSeq" id="WP_007289413.1">
    <property type="nucleotide sequence ID" value="NZ_AAWL01000008.1"/>
</dbReference>
<evidence type="ECO:0000256" key="1">
    <source>
        <dbReference type="SAM" id="Phobius"/>
    </source>
</evidence>
<evidence type="ECO:0000313" key="3">
    <source>
        <dbReference type="Proteomes" id="UP000005139"/>
    </source>
</evidence>
<dbReference type="OrthoDB" id="3628949at2"/>
<dbReference type="AlphaFoldDB" id="A1HQW8"/>
<dbReference type="EMBL" id="AAWL01000008">
    <property type="protein sequence ID" value="EAX47685.1"/>
    <property type="molecule type" value="Genomic_DNA"/>
</dbReference>
<feature type="transmembrane region" description="Helical" evidence="1">
    <location>
        <begin position="38"/>
        <end position="57"/>
    </location>
</feature>
<organism evidence="2 3">
    <name type="scientific">Thermosinus carboxydivorans Nor1</name>
    <dbReference type="NCBI Taxonomy" id="401526"/>
    <lineage>
        <taxon>Bacteria</taxon>
        <taxon>Bacillati</taxon>
        <taxon>Bacillota</taxon>
        <taxon>Negativicutes</taxon>
        <taxon>Selenomonadales</taxon>
        <taxon>Sporomusaceae</taxon>
        <taxon>Thermosinus</taxon>
    </lineage>
</organism>
<dbReference type="PANTHER" id="PTHR40034:SF1">
    <property type="entry name" value="BSL5891 PROTEIN"/>
    <property type="match status" value="1"/>
</dbReference>
<dbReference type="PANTHER" id="PTHR40034">
    <property type="entry name" value="BSL5891 PROTEIN"/>
    <property type="match status" value="1"/>
</dbReference>
<evidence type="ECO:0000313" key="2">
    <source>
        <dbReference type="EMBL" id="EAX47685.1"/>
    </source>
</evidence>
<dbReference type="InterPro" id="IPR021741">
    <property type="entry name" value="DUF3311"/>
</dbReference>
<reference evidence="2 3" key="1">
    <citation type="submission" date="2007-01" db="EMBL/GenBank/DDBJ databases">
        <title>Annotation of the draft genome assembly of Thermosinus carboxydivorans Nor1.</title>
        <authorList>
            <consortium name="US DOE Joint Genome Institute (JGI-ORNL)"/>
            <person name="Larimer F."/>
            <person name="Land M."/>
            <person name="Hauser L."/>
        </authorList>
    </citation>
    <scope>NUCLEOTIDE SEQUENCE [LARGE SCALE GENOMIC DNA]</scope>
    <source>
        <strain evidence="2 3">Nor1</strain>
    </source>
</reference>
<name>A1HQW8_9FIRM</name>